<dbReference type="OrthoDB" id="3221808at2759"/>
<evidence type="ECO:0000313" key="4">
    <source>
        <dbReference type="EMBL" id="KAF9782757.1"/>
    </source>
</evidence>
<accession>A0A9P6HC98</accession>
<dbReference type="Pfam" id="PF20153">
    <property type="entry name" value="DUF6535"/>
    <property type="match status" value="1"/>
</dbReference>
<evidence type="ECO:0000256" key="1">
    <source>
        <dbReference type="SAM" id="MobiDB-lite"/>
    </source>
</evidence>
<name>A0A9P6HC98_9AGAM</name>
<sequence>MAFSEVRTTRVCRLSLTSTGQTPRRYTQKQRCRAPKRRGGENLSVSALQATKSSTHLRQPQVHCDLTTRTFSSSSRRGDPACSVSVSQPLEGFVSIESALYRSRLEKSIAEWNPHKLKTDPTTNFWTVYKKVADEHDNDLLNKYAGDLDTSLLFAGLFSAVATTFIVQIIPSLQANPTDLTNALLLRLLQQNDSFGGSDPLAPVMNVSSSVVQAQAILFASLGLTLFVAFMAVLGKQW</sequence>
<reference evidence="4" key="2">
    <citation type="submission" date="2020-11" db="EMBL/GenBank/DDBJ databases">
        <authorList>
            <consortium name="DOE Joint Genome Institute"/>
            <person name="Kuo A."/>
            <person name="Miyauchi S."/>
            <person name="Kiss E."/>
            <person name="Drula E."/>
            <person name="Kohler A."/>
            <person name="Sanchez-Garcia M."/>
            <person name="Andreopoulos B."/>
            <person name="Barry K.W."/>
            <person name="Bonito G."/>
            <person name="Buee M."/>
            <person name="Carver A."/>
            <person name="Chen C."/>
            <person name="Cichocki N."/>
            <person name="Clum A."/>
            <person name="Culley D."/>
            <person name="Crous P.W."/>
            <person name="Fauchery L."/>
            <person name="Girlanda M."/>
            <person name="Hayes R."/>
            <person name="Keri Z."/>
            <person name="Labutti K."/>
            <person name="Lipzen A."/>
            <person name="Lombard V."/>
            <person name="Magnuson J."/>
            <person name="Maillard F."/>
            <person name="Morin E."/>
            <person name="Murat C."/>
            <person name="Nolan M."/>
            <person name="Ohm R."/>
            <person name="Pangilinan J."/>
            <person name="Pereira M."/>
            <person name="Perotto S."/>
            <person name="Peter M."/>
            <person name="Riley R."/>
            <person name="Sitrit Y."/>
            <person name="Stielow B."/>
            <person name="Szollosi G."/>
            <person name="Zifcakova L."/>
            <person name="Stursova M."/>
            <person name="Spatafora J.W."/>
            <person name="Tedersoo L."/>
            <person name="Vaario L.-M."/>
            <person name="Yamada A."/>
            <person name="Yan M."/>
            <person name="Wang P."/>
            <person name="Xu J."/>
            <person name="Bruns T."/>
            <person name="Baldrian P."/>
            <person name="Vilgalys R."/>
            <person name="Henrissat B."/>
            <person name="Grigoriev I.V."/>
            <person name="Hibbett D."/>
            <person name="Nagy L.G."/>
            <person name="Martin F.M."/>
        </authorList>
    </citation>
    <scope>NUCLEOTIDE SEQUENCE</scope>
    <source>
        <strain evidence="4">UH-Tt-Lm1</strain>
    </source>
</reference>
<dbReference type="InterPro" id="IPR045338">
    <property type="entry name" value="DUF6535"/>
</dbReference>
<comment type="caution">
    <text evidence="4">The sequence shown here is derived from an EMBL/GenBank/DDBJ whole genome shotgun (WGS) entry which is preliminary data.</text>
</comment>
<feature type="region of interest" description="Disordered" evidence="1">
    <location>
        <begin position="19"/>
        <end position="43"/>
    </location>
</feature>
<dbReference type="Proteomes" id="UP000736335">
    <property type="component" value="Unassembled WGS sequence"/>
</dbReference>
<keyword evidence="5" id="KW-1185">Reference proteome</keyword>
<keyword evidence="2" id="KW-1133">Transmembrane helix</keyword>
<proteinExistence type="predicted"/>
<keyword evidence="2" id="KW-0812">Transmembrane</keyword>
<evidence type="ECO:0000259" key="3">
    <source>
        <dbReference type="Pfam" id="PF20153"/>
    </source>
</evidence>
<protein>
    <recommendedName>
        <fullName evidence="3">DUF6535 domain-containing protein</fullName>
    </recommendedName>
</protein>
<gene>
    <name evidence="4" type="ORF">BJ322DRAFT_1009072</name>
</gene>
<feature type="compositionally biased region" description="Basic residues" evidence="1">
    <location>
        <begin position="26"/>
        <end position="37"/>
    </location>
</feature>
<feature type="transmembrane region" description="Helical" evidence="2">
    <location>
        <begin position="214"/>
        <end position="234"/>
    </location>
</feature>
<keyword evidence="2" id="KW-0472">Membrane</keyword>
<feature type="non-terminal residue" evidence="4">
    <location>
        <position position="238"/>
    </location>
</feature>
<evidence type="ECO:0000313" key="5">
    <source>
        <dbReference type="Proteomes" id="UP000736335"/>
    </source>
</evidence>
<dbReference type="EMBL" id="WIUZ02000011">
    <property type="protein sequence ID" value="KAF9782757.1"/>
    <property type="molecule type" value="Genomic_DNA"/>
</dbReference>
<reference evidence="4" key="1">
    <citation type="journal article" date="2020" name="Nat. Commun.">
        <title>Large-scale genome sequencing of mycorrhizal fungi provides insights into the early evolution of symbiotic traits.</title>
        <authorList>
            <person name="Miyauchi S."/>
            <person name="Kiss E."/>
            <person name="Kuo A."/>
            <person name="Drula E."/>
            <person name="Kohler A."/>
            <person name="Sanchez-Garcia M."/>
            <person name="Morin E."/>
            <person name="Andreopoulos B."/>
            <person name="Barry K.W."/>
            <person name="Bonito G."/>
            <person name="Buee M."/>
            <person name="Carver A."/>
            <person name="Chen C."/>
            <person name="Cichocki N."/>
            <person name="Clum A."/>
            <person name="Culley D."/>
            <person name="Crous P.W."/>
            <person name="Fauchery L."/>
            <person name="Girlanda M."/>
            <person name="Hayes R.D."/>
            <person name="Keri Z."/>
            <person name="LaButti K."/>
            <person name="Lipzen A."/>
            <person name="Lombard V."/>
            <person name="Magnuson J."/>
            <person name="Maillard F."/>
            <person name="Murat C."/>
            <person name="Nolan M."/>
            <person name="Ohm R.A."/>
            <person name="Pangilinan J."/>
            <person name="Pereira M.F."/>
            <person name="Perotto S."/>
            <person name="Peter M."/>
            <person name="Pfister S."/>
            <person name="Riley R."/>
            <person name="Sitrit Y."/>
            <person name="Stielow J.B."/>
            <person name="Szollosi G."/>
            <person name="Zifcakova L."/>
            <person name="Stursova M."/>
            <person name="Spatafora J.W."/>
            <person name="Tedersoo L."/>
            <person name="Vaario L.M."/>
            <person name="Yamada A."/>
            <person name="Yan M."/>
            <person name="Wang P."/>
            <person name="Xu J."/>
            <person name="Bruns T."/>
            <person name="Baldrian P."/>
            <person name="Vilgalys R."/>
            <person name="Dunand C."/>
            <person name="Henrissat B."/>
            <person name="Grigoriev I.V."/>
            <person name="Hibbett D."/>
            <person name="Nagy L.G."/>
            <person name="Martin F.M."/>
        </authorList>
    </citation>
    <scope>NUCLEOTIDE SEQUENCE</scope>
    <source>
        <strain evidence="4">UH-Tt-Lm1</strain>
    </source>
</reference>
<feature type="domain" description="DUF6535" evidence="3">
    <location>
        <begin position="126"/>
        <end position="238"/>
    </location>
</feature>
<evidence type="ECO:0000256" key="2">
    <source>
        <dbReference type="SAM" id="Phobius"/>
    </source>
</evidence>
<feature type="transmembrane region" description="Helical" evidence="2">
    <location>
        <begin position="152"/>
        <end position="170"/>
    </location>
</feature>
<organism evidence="4 5">
    <name type="scientific">Thelephora terrestris</name>
    <dbReference type="NCBI Taxonomy" id="56493"/>
    <lineage>
        <taxon>Eukaryota</taxon>
        <taxon>Fungi</taxon>
        <taxon>Dikarya</taxon>
        <taxon>Basidiomycota</taxon>
        <taxon>Agaricomycotina</taxon>
        <taxon>Agaricomycetes</taxon>
        <taxon>Thelephorales</taxon>
        <taxon>Thelephoraceae</taxon>
        <taxon>Thelephora</taxon>
    </lineage>
</organism>
<dbReference type="AlphaFoldDB" id="A0A9P6HC98"/>